<protein>
    <submittedName>
        <fullName evidence="2">Isoamylase early set domain-containing protein</fullName>
    </submittedName>
</protein>
<evidence type="ECO:0000313" key="2">
    <source>
        <dbReference type="EMBL" id="GAA4452256.1"/>
    </source>
</evidence>
<dbReference type="CDD" id="cd07184">
    <property type="entry name" value="E_set_Isoamylase_like_N"/>
    <property type="match status" value="1"/>
</dbReference>
<dbReference type="SUPFAM" id="SSF81296">
    <property type="entry name" value="E set domains"/>
    <property type="match status" value="1"/>
</dbReference>
<dbReference type="Gene3D" id="2.60.40.10">
    <property type="entry name" value="Immunoglobulins"/>
    <property type="match status" value="1"/>
</dbReference>
<name>A0ABP8MN16_9BACT</name>
<proteinExistence type="predicted"/>
<dbReference type="SMART" id="SM01065">
    <property type="entry name" value="CBM_2"/>
    <property type="match status" value="1"/>
</dbReference>
<dbReference type="InterPro" id="IPR002044">
    <property type="entry name" value="CBM20"/>
</dbReference>
<dbReference type="RefSeq" id="WP_345242215.1">
    <property type="nucleotide sequence ID" value="NZ_BAABHD010000021.1"/>
</dbReference>
<keyword evidence="3" id="KW-1185">Reference proteome</keyword>
<dbReference type="InterPro" id="IPR014756">
    <property type="entry name" value="Ig_E-set"/>
</dbReference>
<dbReference type="InterPro" id="IPR013783">
    <property type="entry name" value="Ig-like_fold"/>
</dbReference>
<gene>
    <name evidence="2" type="ORF">GCM10023189_15360</name>
</gene>
<dbReference type="InterPro" id="IPR032640">
    <property type="entry name" value="AMPK1_CBM"/>
</dbReference>
<feature type="domain" description="CBM20" evidence="1">
    <location>
        <begin position="15"/>
        <end position="95"/>
    </location>
</feature>
<organism evidence="2 3">
    <name type="scientific">Nibrella saemangeumensis</name>
    <dbReference type="NCBI Taxonomy" id="1084526"/>
    <lineage>
        <taxon>Bacteria</taxon>
        <taxon>Pseudomonadati</taxon>
        <taxon>Bacteroidota</taxon>
        <taxon>Cytophagia</taxon>
        <taxon>Cytophagales</taxon>
        <taxon>Spirosomataceae</taxon>
        <taxon>Nibrella</taxon>
    </lineage>
</organism>
<comment type="caution">
    <text evidence="2">The sequence shown here is derived from an EMBL/GenBank/DDBJ whole genome shotgun (WGS) entry which is preliminary data.</text>
</comment>
<sequence length="102" mass="11225">MALAKQYLKSKPVCKVTFTLPADAVNGAKTVAVVGEFNGWSTDAAVLKKQKDGSYKTTLELPCGQEFQFRYLIDGEKWTNDQEADKYVKSGVSDDDNSVIVL</sequence>
<reference evidence="3" key="1">
    <citation type="journal article" date="2019" name="Int. J. Syst. Evol. Microbiol.">
        <title>The Global Catalogue of Microorganisms (GCM) 10K type strain sequencing project: providing services to taxonomists for standard genome sequencing and annotation.</title>
        <authorList>
            <consortium name="The Broad Institute Genomics Platform"/>
            <consortium name="The Broad Institute Genome Sequencing Center for Infectious Disease"/>
            <person name="Wu L."/>
            <person name="Ma J."/>
        </authorList>
    </citation>
    <scope>NUCLEOTIDE SEQUENCE [LARGE SCALE GENOMIC DNA]</scope>
    <source>
        <strain evidence="3">JCM 17927</strain>
    </source>
</reference>
<evidence type="ECO:0000313" key="3">
    <source>
        <dbReference type="Proteomes" id="UP001501175"/>
    </source>
</evidence>
<dbReference type="Proteomes" id="UP001501175">
    <property type="component" value="Unassembled WGS sequence"/>
</dbReference>
<accession>A0ABP8MN16</accession>
<dbReference type="Pfam" id="PF16561">
    <property type="entry name" value="AMPK1_CBM"/>
    <property type="match status" value="1"/>
</dbReference>
<evidence type="ECO:0000259" key="1">
    <source>
        <dbReference type="SMART" id="SM01065"/>
    </source>
</evidence>
<dbReference type="EMBL" id="BAABHD010000021">
    <property type="protein sequence ID" value="GAA4452256.1"/>
    <property type="molecule type" value="Genomic_DNA"/>
</dbReference>